<evidence type="ECO:0000313" key="2">
    <source>
        <dbReference type="Proteomes" id="UP000321746"/>
    </source>
</evidence>
<dbReference type="EMBL" id="BJYG01000036">
    <property type="protein sequence ID" value="GEN64226.1"/>
    <property type="molecule type" value="Genomic_DNA"/>
</dbReference>
<proteinExistence type="predicted"/>
<comment type="caution">
    <text evidence="1">The sequence shown here is derived from an EMBL/GenBank/DDBJ whole genome shotgun (WGS) entry which is preliminary data.</text>
</comment>
<name>A0A511XMS6_9PROT</name>
<accession>A0A511XMS6</accession>
<gene>
    <name evidence="1" type="ORF">AOE01nite_24500</name>
</gene>
<keyword evidence="2" id="KW-1185">Reference proteome</keyword>
<dbReference type="AlphaFoldDB" id="A0A511XMS6"/>
<evidence type="ECO:0000313" key="1">
    <source>
        <dbReference type="EMBL" id="GEN64226.1"/>
    </source>
</evidence>
<protein>
    <submittedName>
        <fullName evidence="1">Uncharacterized protein</fullName>
    </submittedName>
</protein>
<sequence length="72" mass="7987">MTSIRILPVGHFGINYGLEQFAGLVPNIEDTIVDPGVTDGQDRDMLQNRPRLLVPGPKFRSLRTSISPESRP</sequence>
<dbReference type="Proteomes" id="UP000321746">
    <property type="component" value="Unassembled WGS sequence"/>
</dbReference>
<organism evidence="1 2">
    <name type="scientific">Acetobacter oeni</name>
    <dbReference type="NCBI Taxonomy" id="304077"/>
    <lineage>
        <taxon>Bacteria</taxon>
        <taxon>Pseudomonadati</taxon>
        <taxon>Pseudomonadota</taxon>
        <taxon>Alphaproteobacteria</taxon>
        <taxon>Acetobacterales</taxon>
        <taxon>Acetobacteraceae</taxon>
        <taxon>Acetobacter</taxon>
    </lineage>
</organism>
<reference evidence="1 2" key="1">
    <citation type="submission" date="2019-07" db="EMBL/GenBank/DDBJ databases">
        <title>Whole genome shotgun sequence of Acetobacter oeni NBRC 105207.</title>
        <authorList>
            <person name="Hosoyama A."/>
            <person name="Uohara A."/>
            <person name="Ohji S."/>
            <person name="Ichikawa N."/>
        </authorList>
    </citation>
    <scope>NUCLEOTIDE SEQUENCE [LARGE SCALE GENOMIC DNA]</scope>
    <source>
        <strain evidence="1 2">NBRC 105207</strain>
    </source>
</reference>
<dbReference type="RefSeq" id="WP_146890286.1">
    <property type="nucleotide sequence ID" value="NZ_BJYG01000036.1"/>
</dbReference>
<dbReference type="OrthoDB" id="8447171at2"/>